<gene>
    <name evidence="1" type="ORF">OB919_07175</name>
</gene>
<accession>A0AAP2Z7N6</accession>
<reference evidence="1 2" key="1">
    <citation type="submission" date="2022-09" db="EMBL/GenBank/DDBJ databases">
        <title>Enrichment on poylsaccharides allowed isolation of novel metabolic and taxonomic groups of Haloarchaea.</title>
        <authorList>
            <person name="Sorokin D.Y."/>
            <person name="Elcheninov A.G."/>
            <person name="Khizhniak T.V."/>
            <person name="Kolganova T.V."/>
            <person name="Kublanov I.V."/>
        </authorList>
    </citation>
    <scope>NUCLEOTIDE SEQUENCE [LARGE SCALE GENOMIC DNA]</scope>
    <source>
        <strain evidence="1 2">AArc-curdl1</strain>
    </source>
</reference>
<comment type="caution">
    <text evidence="1">The sequence shown here is derived from an EMBL/GenBank/DDBJ whole genome shotgun (WGS) entry which is preliminary data.</text>
</comment>
<dbReference type="AlphaFoldDB" id="A0AAP2Z7N6"/>
<dbReference type="Proteomes" id="UP001321047">
    <property type="component" value="Unassembled WGS sequence"/>
</dbReference>
<protein>
    <submittedName>
        <fullName evidence="1">ASCH domain-containing protein</fullName>
    </submittedName>
</protein>
<name>A0AAP2Z7N6_9EURY</name>
<proteinExistence type="predicted"/>
<dbReference type="SUPFAM" id="SSF88697">
    <property type="entry name" value="PUA domain-like"/>
    <property type="match status" value="1"/>
</dbReference>
<keyword evidence="2" id="KW-1185">Reference proteome</keyword>
<evidence type="ECO:0000313" key="1">
    <source>
        <dbReference type="EMBL" id="MCU4751763.1"/>
    </source>
</evidence>
<dbReference type="EMBL" id="JAOPJZ010000004">
    <property type="protein sequence ID" value="MCU4751763.1"/>
    <property type="molecule type" value="Genomic_DNA"/>
</dbReference>
<dbReference type="RefSeq" id="WP_342807877.1">
    <property type="nucleotide sequence ID" value="NZ_JAOPJZ010000004.1"/>
</dbReference>
<sequence length="104" mass="12159">MAEIEPDTLLPTPRMRQQALEETVTQIHRGHAYAEEGDTFTLEDTTFEVVEITDRTLGDLTDEDAQKEGVEDLEAYRQLLERAHDHFEWDDDSEVVLHRFEQRS</sequence>
<organism evidence="1 2">
    <name type="scientific">Natronosalvus hydrolyticus</name>
    <dbReference type="NCBI Taxonomy" id="2979988"/>
    <lineage>
        <taxon>Archaea</taxon>
        <taxon>Methanobacteriati</taxon>
        <taxon>Methanobacteriota</taxon>
        <taxon>Stenosarchaea group</taxon>
        <taxon>Halobacteria</taxon>
        <taxon>Halobacteriales</taxon>
        <taxon>Natrialbaceae</taxon>
        <taxon>Natronosalvus</taxon>
    </lineage>
</organism>
<dbReference type="InterPro" id="IPR015947">
    <property type="entry name" value="PUA-like_sf"/>
</dbReference>
<evidence type="ECO:0000313" key="2">
    <source>
        <dbReference type="Proteomes" id="UP001321047"/>
    </source>
</evidence>